<evidence type="ECO:0000313" key="1">
    <source>
        <dbReference type="EMBL" id="SUZ52841.1"/>
    </source>
</evidence>
<dbReference type="AlphaFoldDB" id="A0A381NE33"/>
<sequence length="44" mass="4945">MIYGLLYKPYPERIVQGLVVLQLPETGVFSGSLMLTYKIPESIS</sequence>
<reference evidence="1" key="1">
    <citation type="submission" date="2018-05" db="EMBL/GenBank/DDBJ databases">
        <authorList>
            <person name="Lanie J.A."/>
            <person name="Ng W.-L."/>
            <person name="Kazmierczak K.M."/>
            <person name="Andrzejewski T.M."/>
            <person name="Davidsen T.M."/>
            <person name="Wayne K.J."/>
            <person name="Tettelin H."/>
            <person name="Glass J.I."/>
            <person name="Rusch D."/>
            <person name="Podicherti R."/>
            <person name="Tsui H.-C.T."/>
            <person name="Winkler M.E."/>
        </authorList>
    </citation>
    <scope>NUCLEOTIDE SEQUENCE</scope>
</reference>
<accession>A0A381NE33</accession>
<organism evidence="1">
    <name type="scientific">marine metagenome</name>
    <dbReference type="NCBI Taxonomy" id="408172"/>
    <lineage>
        <taxon>unclassified sequences</taxon>
        <taxon>metagenomes</taxon>
        <taxon>ecological metagenomes</taxon>
    </lineage>
</organism>
<proteinExistence type="predicted"/>
<protein>
    <submittedName>
        <fullName evidence="1">Uncharacterized protein</fullName>
    </submittedName>
</protein>
<name>A0A381NE33_9ZZZZ</name>
<dbReference type="EMBL" id="UINC01000298">
    <property type="protein sequence ID" value="SUZ52841.1"/>
    <property type="molecule type" value="Genomic_DNA"/>
</dbReference>
<gene>
    <name evidence="1" type="ORF">METZ01_LOCUS5695</name>
</gene>